<organism evidence="1 2">
    <name type="scientific">Crepidotus variabilis</name>
    <dbReference type="NCBI Taxonomy" id="179855"/>
    <lineage>
        <taxon>Eukaryota</taxon>
        <taxon>Fungi</taxon>
        <taxon>Dikarya</taxon>
        <taxon>Basidiomycota</taxon>
        <taxon>Agaricomycotina</taxon>
        <taxon>Agaricomycetes</taxon>
        <taxon>Agaricomycetidae</taxon>
        <taxon>Agaricales</taxon>
        <taxon>Agaricineae</taxon>
        <taxon>Crepidotaceae</taxon>
        <taxon>Crepidotus</taxon>
    </lineage>
</organism>
<gene>
    <name evidence="1" type="ORF">CPB83DRAFT_858711</name>
</gene>
<keyword evidence="2" id="KW-1185">Reference proteome</keyword>
<evidence type="ECO:0000313" key="1">
    <source>
        <dbReference type="EMBL" id="KAF9525969.1"/>
    </source>
</evidence>
<comment type="caution">
    <text evidence="1">The sequence shown here is derived from an EMBL/GenBank/DDBJ whole genome shotgun (WGS) entry which is preliminary data.</text>
</comment>
<dbReference type="OrthoDB" id="3236755at2759"/>
<dbReference type="Proteomes" id="UP000807306">
    <property type="component" value="Unassembled WGS sequence"/>
</dbReference>
<sequence length="130" mass="14579">MERQAGRIYEGIQFQFIAYAQGTFPFNPPLGACQPLLEWWQSFEATPDGGILAAIAIKLYFAVPHSMVDERTTFVTMLNSAPRSPKKVDYHCHGPGSWLLSSRERCSAPAKLPLLTNCADFRREAPPSEY</sequence>
<proteinExistence type="predicted"/>
<evidence type="ECO:0000313" key="2">
    <source>
        <dbReference type="Proteomes" id="UP000807306"/>
    </source>
</evidence>
<name>A0A9P6EBV1_9AGAR</name>
<protein>
    <submittedName>
        <fullName evidence="1">Uncharacterized protein</fullName>
    </submittedName>
</protein>
<accession>A0A9P6EBV1</accession>
<dbReference type="EMBL" id="MU157877">
    <property type="protein sequence ID" value="KAF9525969.1"/>
    <property type="molecule type" value="Genomic_DNA"/>
</dbReference>
<dbReference type="AlphaFoldDB" id="A0A9P6EBV1"/>
<reference evidence="1" key="1">
    <citation type="submission" date="2020-11" db="EMBL/GenBank/DDBJ databases">
        <authorList>
            <consortium name="DOE Joint Genome Institute"/>
            <person name="Ahrendt S."/>
            <person name="Riley R."/>
            <person name="Andreopoulos W."/>
            <person name="Labutti K."/>
            <person name="Pangilinan J."/>
            <person name="Ruiz-Duenas F.J."/>
            <person name="Barrasa J.M."/>
            <person name="Sanchez-Garcia M."/>
            <person name="Camarero S."/>
            <person name="Miyauchi S."/>
            <person name="Serrano A."/>
            <person name="Linde D."/>
            <person name="Babiker R."/>
            <person name="Drula E."/>
            <person name="Ayuso-Fernandez I."/>
            <person name="Pacheco R."/>
            <person name="Padilla G."/>
            <person name="Ferreira P."/>
            <person name="Barriuso J."/>
            <person name="Kellner H."/>
            <person name="Castanera R."/>
            <person name="Alfaro M."/>
            <person name="Ramirez L."/>
            <person name="Pisabarro A.G."/>
            <person name="Kuo A."/>
            <person name="Tritt A."/>
            <person name="Lipzen A."/>
            <person name="He G."/>
            <person name="Yan M."/>
            <person name="Ng V."/>
            <person name="Cullen D."/>
            <person name="Martin F."/>
            <person name="Rosso M.-N."/>
            <person name="Henrissat B."/>
            <person name="Hibbett D."/>
            <person name="Martinez A.T."/>
            <person name="Grigoriev I.V."/>
        </authorList>
    </citation>
    <scope>NUCLEOTIDE SEQUENCE</scope>
    <source>
        <strain evidence="1">CBS 506.95</strain>
    </source>
</reference>